<dbReference type="PROSITE" id="PS50089">
    <property type="entry name" value="ZF_RING_2"/>
    <property type="match status" value="1"/>
</dbReference>
<dbReference type="RefSeq" id="XP_013382403.1">
    <property type="nucleotide sequence ID" value="XM_013526949.1"/>
</dbReference>
<dbReference type="InterPro" id="IPR027370">
    <property type="entry name" value="Znf-RING_euk"/>
</dbReference>
<dbReference type="AlphaFoldDB" id="A0A1S3H8R5"/>
<dbReference type="GO" id="GO:0045087">
    <property type="term" value="P:innate immune response"/>
    <property type="evidence" value="ECO:0007669"/>
    <property type="project" value="TreeGrafter"/>
</dbReference>
<feature type="domain" description="RING-type" evidence="7">
    <location>
        <begin position="14"/>
        <end position="58"/>
    </location>
</feature>
<dbReference type="STRING" id="7574.A0A1S3H8R5"/>
<dbReference type="GO" id="GO:0060340">
    <property type="term" value="P:positive regulation of type I interferon-mediated signaling pathway"/>
    <property type="evidence" value="ECO:0007669"/>
    <property type="project" value="TreeGrafter"/>
</dbReference>
<dbReference type="GeneID" id="106153135"/>
<evidence type="ECO:0000256" key="1">
    <source>
        <dbReference type="ARBA" id="ARBA00022553"/>
    </source>
</evidence>
<gene>
    <name evidence="10" type="primary">LOC106153135</name>
</gene>
<dbReference type="PROSITE" id="PS00518">
    <property type="entry name" value="ZF_RING_1"/>
    <property type="match status" value="1"/>
</dbReference>
<evidence type="ECO:0000259" key="8">
    <source>
        <dbReference type="PROSITE" id="PS50119"/>
    </source>
</evidence>
<evidence type="ECO:0000256" key="4">
    <source>
        <dbReference type="ARBA" id="ARBA00022833"/>
    </source>
</evidence>
<dbReference type="CDD" id="cd19757">
    <property type="entry name" value="Bbox1"/>
    <property type="match status" value="1"/>
</dbReference>
<dbReference type="PANTHER" id="PTHR25462:SF299">
    <property type="entry name" value="E3 UBIQUITIN-PROTEIN LIGASE TRIM56"/>
    <property type="match status" value="1"/>
</dbReference>
<dbReference type="Proteomes" id="UP000085678">
    <property type="component" value="Unplaced"/>
</dbReference>
<dbReference type="OrthoDB" id="9992988at2759"/>
<dbReference type="InterPro" id="IPR013083">
    <property type="entry name" value="Znf_RING/FYVE/PHD"/>
</dbReference>
<keyword evidence="1" id="KW-0597">Phosphoprotein</keyword>
<feature type="domain" description="B box-type" evidence="8">
    <location>
        <begin position="158"/>
        <end position="199"/>
    </location>
</feature>
<accession>A0A1S3H8R5</accession>
<keyword evidence="4" id="KW-0862">Zinc</keyword>
<dbReference type="KEGG" id="lak:106153135"/>
<proteinExistence type="predicted"/>
<dbReference type="Pfam" id="PF00643">
    <property type="entry name" value="zf-B_box"/>
    <property type="match status" value="1"/>
</dbReference>
<evidence type="ECO:0000256" key="3">
    <source>
        <dbReference type="ARBA" id="ARBA00022771"/>
    </source>
</evidence>
<dbReference type="GO" id="GO:0061630">
    <property type="term" value="F:ubiquitin protein ligase activity"/>
    <property type="evidence" value="ECO:0007669"/>
    <property type="project" value="TreeGrafter"/>
</dbReference>
<organism evidence="9 10">
    <name type="scientific">Lingula anatina</name>
    <name type="common">Brachiopod</name>
    <name type="synonym">Lingula unguis</name>
    <dbReference type="NCBI Taxonomy" id="7574"/>
    <lineage>
        <taxon>Eukaryota</taxon>
        <taxon>Metazoa</taxon>
        <taxon>Spiralia</taxon>
        <taxon>Lophotrochozoa</taxon>
        <taxon>Brachiopoda</taxon>
        <taxon>Linguliformea</taxon>
        <taxon>Lingulata</taxon>
        <taxon>Lingulida</taxon>
        <taxon>Linguloidea</taxon>
        <taxon>Lingulidae</taxon>
        <taxon>Lingula</taxon>
    </lineage>
</organism>
<dbReference type="GO" id="GO:0008270">
    <property type="term" value="F:zinc ion binding"/>
    <property type="evidence" value="ECO:0007669"/>
    <property type="project" value="UniProtKB-KW"/>
</dbReference>
<dbReference type="InterPro" id="IPR047153">
    <property type="entry name" value="TRIM45/56/19-like"/>
</dbReference>
<reference evidence="10" key="1">
    <citation type="submission" date="2025-08" db="UniProtKB">
        <authorList>
            <consortium name="RefSeq"/>
        </authorList>
    </citation>
    <scope>IDENTIFICATION</scope>
    <source>
        <tissue evidence="10">Gonads</tissue>
    </source>
</reference>
<dbReference type="Gene3D" id="3.30.160.60">
    <property type="entry name" value="Classic Zinc Finger"/>
    <property type="match status" value="1"/>
</dbReference>
<dbReference type="Gene3D" id="3.30.40.10">
    <property type="entry name" value="Zinc/RING finger domain, C3HC4 (zinc finger)"/>
    <property type="match status" value="1"/>
</dbReference>
<feature type="domain" description="B box-type" evidence="8">
    <location>
        <begin position="94"/>
        <end position="143"/>
    </location>
</feature>
<protein>
    <submittedName>
        <fullName evidence="10">Protein PML-like</fullName>
    </submittedName>
</protein>
<evidence type="ECO:0000313" key="9">
    <source>
        <dbReference type="Proteomes" id="UP000085678"/>
    </source>
</evidence>
<dbReference type="PROSITE" id="PS50119">
    <property type="entry name" value="ZF_BBOX"/>
    <property type="match status" value="2"/>
</dbReference>
<evidence type="ECO:0000256" key="5">
    <source>
        <dbReference type="PROSITE-ProRule" id="PRU00024"/>
    </source>
</evidence>
<dbReference type="InterPro" id="IPR011042">
    <property type="entry name" value="6-blade_b-propeller_TolB-like"/>
</dbReference>
<dbReference type="SUPFAM" id="SSF63829">
    <property type="entry name" value="Calcium-dependent phosphotriesterase"/>
    <property type="match status" value="1"/>
</dbReference>
<keyword evidence="9" id="KW-1185">Reference proteome</keyword>
<feature type="coiled-coil region" evidence="6">
    <location>
        <begin position="250"/>
        <end position="277"/>
    </location>
</feature>
<evidence type="ECO:0000256" key="6">
    <source>
        <dbReference type="SAM" id="Coils"/>
    </source>
</evidence>
<dbReference type="GO" id="GO:0005654">
    <property type="term" value="C:nucleoplasm"/>
    <property type="evidence" value="ECO:0007669"/>
    <property type="project" value="TreeGrafter"/>
</dbReference>
<dbReference type="SUPFAM" id="SSF57850">
    <property type="entry name" value="RING/U-box"/>
    <property type="match status" value="1"/>
</dbReference>
<keyword evidence="6" id="KW-0175">Coiled coil</keyword>
<evidence type="ECO:0000256" key="2">
    <source>
        <dbReference type="ARBA" id="ARBA00022723"/>
    </source>
</evidence>
<dbReference type="InParanoid" id="A0A1S3H8R5"/>
<dbReference type="InterPro" id="IPR001841">
    <property type="entry name" value="Znf_RING"/>
</dbReference>
<keyword evidence="2" id="KW-0479">Metal-binding</keyword>
<dbReference type="InterPro" id="IPR000315">
    <property type="entry name" value="Znf_B-box"/>
</dbReference>
<name>A0A1S3H8R5_LINAN</name>
<dbReference type="PANTHER" id="PTHR25462">
    <property type="entry name" value="BONUS, ISOFORM C-RELATED"/>
    <property type="match status" value="1"/>
</dbReference>
<dbReference type="SMART" id="SM00184">
    <property type="entry name" value="RING"/>
    <property type="match status" value="2"/>
</dbReference>
<keyword evidence="3 5" id="KW-0863">Zinc-finger</keyword>
<dbReference type="InterPro" id="IPR017907">
    <property type="entry name" value="Znf_RING_CS"/>
</dbReference>
<dbReference type="Gene3D" id="2.120.10.30">
    <property type="entry name" value="TolB, C-terminal domain"/>
    <property type="match status" value="1"/>
</dbReference>
<dbReference type="Pfam" id="PF13445">
    <property type="entry name" value="zf-RING_UBOX"/>
    <property type="match status" value="1"/>
</dbReference>
<evidence type="ECO:0000259" key="7">
    <source>
        <dbReference type="PROSITE" id="PS50089"/>
    </source>
</evidence>
<sequence>MSLSKILTEDFLTCSICHQKFKDPKVLSCAHTFCQHCLQGHLDRNCQGQPRFPCPICRRHCVLPGGGVSALQTNHLLVSISQTHGQVEQAKAAKKCKICCMKNVYSPSTATKRCSDCEESMCGDCSSDHVLHNFSRDHKLFPVDQFDSDDYVTELRARQNVLCDHNNKDPVEIFCPVCVKFVCVGCMVLEHQGHDCLRINTAADKRKEKLELRVKPIEKKSLRYDHFKTAAEDQKLSVEEGRKKARSQVNKQLDQVVKMARQRANDLLEEIDTMSNAKLDILNGLIATATADQKQLDDVVDFSRKLINHGNDIDVLQMASACEQSSESVETLDIPSLPAAMTQLQLITNDMDECVTNINSCLGNVVPVVSGRLVTSFKVELAKSPEEMISHVTTDVNGDFLFGIFCNEDKSRNRILIYDSNFVLQGTIPNPRAAEKYGFAGIAIDDDGNIVTRCQGSNEIIVYSKKGDHVRTFHSESPNAAAVNSKGHYVVAGRSTLTVHHKDGEVLQTSPDPRNKYMKRIHCNVNDDIIVTGDDHVRVYDSTLQLKYRYGTQGDGDGQVKKSARQDKRAFIHELTEETEAAARKGDMKRIYEITRALSENEEPYPTSERQERYRKTIAGEAEQRARWAEYFKETLNRPPPAVPPDIPPANQLLDVNTNPPTKQEIMKAIKSLKSGKAAGPDGIPPEALKADIQTSTNCCTHC</sequence>
<evidence type="ECO:0000313" key="10">
    <source>
        <dbReference type="RefSeq" id="XP_013382403.1"/>
    </source>
</evidence>
<dbReference type="SUPFAM" id="SSF57845">
    <property type="entry name" value="B-box zinc-binding domain"/>
    <property type="match status" value="1"/>
</dbReference>